<feature type="non-terminal residue" evidence="2">
    <location>
        <position position="270"/>
    </location>
</feature>
<feature type="region of interest" description="Disordered" evidence="1">
    <location>
        <begin position="197"/>
        <end position="270"/>
    </location>
</feature>
<protein>
    <submittedName>
        <fullName evidence="2">Uncharacterized protein</fullName>
    </submittedName>
</protein>
<evidence type="ECO:0000313" key="3">
    <source>
        <dbReference type="Proteomes" id="UP001302126"/>
    </source>
</evidence>
<evidence type="ECO:0000256" key="1">
    <source>
        <dbReference type="SAM" id="MobiDB-lite"/>
    </source>
</evidence>
<proteinExistence type="predicted"/>
<sequence length="270" mass="28565">LSALALSGSAAAQACLNCTSPIANSNWANGVLAGGNYYAPQPDQATGRWSLGTSSNGEGPLELRFGPLGGGVNGYYVWNQCPRGHSGYCRVYLNQVVPVEAGVTYNFLTEYQLSNVRGNTANTMELYIETLPSRQRLFNEYTYAANTAWTTWTTTGQWVAPRTENVLFTYTWRNDPNDAVVNLKRIDMKPVACRLPNPATSCAPSTSTAAPTSTSTSSESSSTPASTSTEPTSSTTEAVSSTEAASTSEPASSTTEPSSTTETSSSAEPT</sequence>
<feature type="compositionally biased region" description="Low complexity" evidence="1">
    <location>
        <begin position="198"/>
        <end position="270"/>
    </location>
</feature>
<keyword evidence="3" id="KW-1185">Reference proteome</keyword>
<dbReference type="Proteomes" id="UP001302126">
    <property type="component" value="Unassembled WGS sequence"/>
</dbReference>
<organism evidence="2 3">
    <name type="scientific">Podospora australis</name>
    <dbReference type="NCBI Taxonomy" id="1536484"/>
    <lineage>
        <taxon>Eukaryota</taxon>
        <taxon>Fungi</taxon>
        <taxon>Dikarya</taxon>
        <taxon>Ascomycota</taxon>
        <taxon>Pezizomycotina</taxon>
        <taxon>Sordariomycetes</taxon>
        <taxon>Sordariomycetidae</taxon>
        <taxon>Sordariales</taxon>
        <taxon>Podosporaceae</taxon>
        <taxon>Podospora</taxon>
    </lineage>
</organism>
<evidence type="ECO:0000313" key="2">
    <source>
        <dbReference type="EMBL" id="KAK4184539.1"/>
    </source>
</evidence>
<dbReference type="EMBL" id="MU864484">
    <property type="protein sequence ID" value="KAK4184539.1"/>
    <property type="molecule type" value="Genomic_DNA"/>
</dbReference>
<dbReference type="AlphaFoldDB" id="A0AAN7AFC7"/>
<name>A0AAN7AFC7_9PEZI</name>
<feature type="non-terminal residue" evidence="2">
    <location>
        <position position="1"/>
    </location>
</feature>
<comment type="caution">
    <text evidence="2">The sequence shown here is derived from an EMBL/GenBank/DDBJ whole genome shotgun (WGS) entry which is preliminary data.</text>
</comment>
<reference evidence="2" key="1">
    <citation type="journal article" date="2023" name="Mol. Phylogenet. Evol.">
        <title>Genome-scale phylogeny and comparative genomics of the fungal order Sordariales.</title>
        <authorList>
            <person name="Hensen N."/>
            <person name="Bonometti L."/>
            <person name="Westerberg I."/>
            <person name="Brannstrom I.O."/>
            <person name="Guillou S."/>
            <person name="Cros-Aarteil S."/>
            <person name="Calhoun S."/>
            <person name="Haridas S."/>
            <person name="Kuo A."/>
            <person name="Mondo S."/>
            <person name="Pangilinan J."/>
            <person name="Riley R."/>
            <person name="LaButti K."/>
            <person name="Andreopoulos B."/>
            <person name="Lipzen A."/>
            <person name="Chen C."/>
            <person name="Yan M."/>
            <person name="Daum C."/>
            <person name="Ng V."/>
            <person name="Clum A."/>
            <person name="Steindorff A."/>
            <person name="Ohm R.A."/>
            <person name="Martin F."/>
            <person name="Silar P."/>
            <person name="Natvig D.O."/>
            <person name="Lalanne C."/>
            <person name="Gautier V."/>
            <person name="Ament-Velasquez S.L."/>
            <person name="Kruys A."/>
            <person name="Hutchinson M.I."/>
            <person name="Powell A.J."/>
            <person name="Barry K."/>
            <person name="Miller A.N."/>
            <person name="Grigoriev I.V."/>
            <person name="Debuchy R."/>
            <person name="Gladieux P."/>
            <person name="Hiltunen Thoren M."/>
            <person name="Johannesson H."/>
        </authorList>
    </citation>
    <scope>NUCLEOTIDE SEQUENCE</scope>
    <source>
        <strain evidence="2">PSN309</strain>
    </source>
</reference>
<gene>
    <name evidence="2" type="ORF">QBC35DRAFT_344433</name>
</gene>
<reference evidence="2" key="2">
    <citation type="submission" date="2023-05" db="EMBL/GenBank/DDBJ databases">
        <authorList>
            <consortium name="Lawrence Berkeley National Laboratory"/>
            <person name="Steindorff A."/>
            <person name="Hensen N."/>
            <person name="Bonometti L."/>
            <person name="Westerberg I."/>
            <person name="Brannstrom I.O."/>
            <person name="Guillou S."/>
            <person name="Cros-Aarteil S."/>
            <person name="Calhoun S."/>
            <person name="Haridas S."/>
            <person name="Kuo A."/>
            <person name="Mondo S."/>
            <person name="Pangilinan J."/>
            <person name="Riley R."/>
            <person name="Labutti K."/>
            <person name="Andreopoulos B."/>
            <person name="Lipzen A."/>
            <person name="Chen C."/>
            <person name="Yanf M."/>
            <person name="Daum C."/>
            <person name="Ng V."/>
            <person name="Clum A."/>
            <person name="Ohm R."/>
            <person name="Martin F."/>
            <person name="Silar P."/>
            <person name="Natvig D."/>
            <person name="Lalanne C."/>
            <person name="Gautier V."/>
            <person name="Ament-Velasquez S.L."/>
            <person name="Kruys A."/>
            <person name="Hutchinson M.I."/>
            <person name="Powell A.J."/>
            <person name="Barry K."/>
            <person name="Miller A.N."/>
            <person name="Grigoriev I.V."/>
            <person name="Debuchy R."/>
            <person name="Gladieux P."/>
            <person name="Thoren M.H."/>
            <person name="Johannesson H."/>
        </authorList>
    </citation>
    <scope>NUCLEOTIDE SEQUENCE</scope>
    <source>
        <strain evidence="2">PSN309</strain>
    </source>
</reference>
<accession>A0AAN7AFC7</accession>